<reference evidence="1 2" key="2">
    <citation type="submission" date="2017-02" db="EMBL/GenBank/DDBJ databases">
        <title>A genome survey and senescence transcriptome analysis in Lentinula edodes.</title>
        <authorList>
            <person name="Sakamoto Y."/>
            <person name="Nakade K."/>
            <person name="Sato S."/>
            <person name="Yoshida Y."/>
            <person name="Miyazaki K."/>
            <person name="Natsume S."/>
            <person name="Konno N."/>
        </authorList>
    </citation>
    <scope>NUCLEOTIDE SEQUENCE [LARGE SCALE GENOMIC DNA]</scope>
    <source>
        <strain evidence="1 2">NBRC 111202</strain>
    </source>
</reference>
<evidence type="ECO:0000313" key="2">
    <source>
        <dbReference type="Proteomes" id="UP000188533"/>
    </source>
</evidence>
<keyword evidence="2" id="KW-1185">Reference proteome</keyword>
<dbReference type="Proteomes" id="UP000188533">
    <property type="component" value="Unassembled WGS sequence"/>
</dbReference>
<name>A0A1Q3EJH6_LENED</name>
<protein>
    <submittedName>
        <fullName evidence="1">Uncharacterized protein</fullName>
    </submittedName>
</protein>
<dbReference type="AlphaFoldDB" id="A0A1Q3EJH6"/>
<proteinExistence type="predicted"/>
<organism evidence="1 2">
    <name type="scientific">Lentinula edodes</name>
    <name type="common">Shiitake mushroom</name>
    <name type="synonym">Lentinus edodes</name>
    <dbReference type="NCBI Taxonomy" id="5353"/>
    <lineage>
        <taxon>Eukaryota</taxon>
        <taxon>Fungi</taxon>
        <taxon>Dikarya</taxon>
        <taxon>Basidiomycota</taxon>
        <taxon>Agaricomycotina</taxon>
        <taxon>Agaricomycetes</taxon>
        <taxon>Agaricomycetidae</taxon>
        <taxon>Agaricales</taxon>
        <taxon>Marasmiineae</taxon>
        <taxon>Omphalotaceae</taxon>
        <taxon>Lentinula</taxon>
    </lineage>
</organism>
<accession>A0A1Q3EJH6</accession>
<reference evidence="1 2" key="1">
    <citation type="submission" date="2016-08" db="EMBL/GenBank/DDBJ databases">
        <authorList>
            <consortium name="Lentinula edodes genome sequencing consortium"/>
            <person name="Sakamoto Y."/>
            <person name="Nakade K."/>
            <person name="Sato S."/>
            <person name="Yoshida Y."/>
            <person name="Miyazaki K."/>
            <person name="Natsume S."/>
            <person name="Konno N."/>
        </authorList>
    </citation>
    <scope>NUCLEOTIDE SEQUENCE [LARGE SCALE GENOMIC DNA]</scope>
    <source>
        <strain evidence="1 2">NBRC 111202</strain>
    </source>
</reference>
<dbReference type="EMBL" id="BDGU01000423">
    <property type="protein sequence ID" value="GAW07319.1"/>
    <property type="molecule type" value="Genomic_DNA"/>
</dbReference>
<evidence type="ECO:0000313" key="1">
    <source>
        <dbReference type="EMBL" id="GAW07319.1"/>
    </source>
</evidence>
<sequence>MTHVQPELCPPGYIGDTCSGYGCIRRDCNTGIIGASFNRRLQIPEGDHYKLKSNLLPKTNFKEIQQAPPPCFSCVNSSMIFTSNEPYLGQPSTVMRGKL</sequence>
<gene>
    <name evidence="1" type="ORF">LENED_009300</name>
</gene>
<comment type="caution">
    <text evidence="1">The sequence shown here is derived from an EMBL/GenBank/DDBJ whole genome shotgun (WGS) entry which is preliminary data.</text>
</comment>